<feature type="coiled-coil region" evidence="1">
    <location>
        <begin position="438"/>
        <end position="479"/>
    </location>
</feature>
<evidence type="ECO:0000313" key="3">
    <source>
        <dbReference type="Proteomes" id="UP001159405"/>
    </source>
</evidence>
<dbReference type="PANTHER" id="PTHR28588:SF1">
    <property type="entry name" value="HAUS AUGMIN-LIKE COMPLEX SUBUNIT 5"/>
    <property type="match status" value="1"/>
</dbReference>
<dbReference type="Pfam" id="PF14817">
    <property type="entry name" value="HAUS5"/>
    <property type="match status" value="1"/>
</dbReference>
<gene>
    <name evidence="2" type="ORF">PLOB_00013824</name>
</gene>
<dbReference type="InterPro" id="IPR029131">
    <property type="entry name" value="HAUS5"/>
</dbReference>
<sequence>MAGEHDISHELRRWALDEMRFRPQGRHINASLPSTEDFKMLCRGPMVDVWKYVLEHVRSTRTVQKICGNLKLQQLIHEQTTHSADLKPDDKQREQLKEKHSQLARELVDVRNKVLHVEKEIKAVQKEILEAEESYSENEREISDLAKRNALLSAYSKRCHLSKELYMDLVKQINGRITVCKEVARKKVLDPTYYTSQGIISGSSQMFGSVEGRSTPTGLESASTRSVRELCEKIGSFLHEVCKAEEESGRIDGDSQKRIKDQLWTGVENILSQHTAQDIITSLSRITQDSAVSLQEVSARIDLKKDAEELKFKYENSGKLTDTSSPPSLFQSVHQLIEEGQAAHFQRFLESEKGLNEAWRGRKRLQTLQQELEAKLASCYKDSPGNIDLARVLHHNELELTASKASLDYMKGAVDELTNSRNERLRAREILLMKHKKIEDFEKLAQAKQALIQALVKQNSSARARVEKHKQELLQYIQDRICSHEAHVVAMAKRLQNSVTQEVDRFAALPLDQLHYSGLDSPRRVPVSELSINRLERPSESPGGGTVRSVLNNLGFPAYKAPEELLPTTMKLKGKVEDTRSLAQSRDGVVSEVNGDQSCAKMITKLNGLRREVSEQDSTQLDYVMPMVQNGLNKTTKALSECISVKDVVSSWWEQPAQFVVPWAMVDDMNMRQWTDQWTLSSTRLRQLQMTSH</sequence>
<accession>A0ABN8NG53</accession>
<evidence type="ECO:0008006" key="4">
    <source>
        <dbReference type="Google" id="ProtNLM"/>
    </source>
</evidence>
<dbReference type="PANTHER" id="PTHR28588">
    <property type="entry name" value="HAUS AUGMIN-LIKE COMPLEX SUBUNIT 5"/>
    <property type="match status" value="1"/>
</dbReference>
<comment type="caution">
    <text evidence="2">The sequence shown here is derived from an EMBL/GenBank/DDBJ whole genome shotgun (WGS) entry which is preliminary data.</text>
</comment>
<feature type="coiled-coil region" evidence="1">
    <location>
        <begin position="93"/>
        <end position="148"/>
    </location>
</feature>
<keyword evidence="3" id="KW-1185">Reference proteome</keyword>
<name>A0ABN8NG53_9CNID</name>
<reference evidence="2 3" key="1">
    <citation type="submission" date="2022-05" db="EMBL/GenBank/DDBJ databases">
        <authorList>
            <consortium name="Genoscope - CEA"/>
            <person name="William W."/>
        </authorList>
    </citation>
    <scope>NUCLEOTIDE SEQUENCE [LARGE SCALE GENOMIC DNA]</scope>
</reference>
<proteinExistence type="predicted"/>
<dbReference type="EMBL" id="CALNXK010000018">
    <property type="protein sequence ID" value="CAH3105708.1"/>
    <property type="molecule type" value="Genomic_DNA"/>
</dbReference>
<keyword evidence="1" id="KW-0175">Coiled coil</keyword>
<protein>
    <recommendedName>
        <fullName evidence="4">HAUS augmin-like complex subunit 5</fullName>
    </recommendedName>
</protein>
<evidence type="ECO:0000256" key="1">
    <source>
        <dbReference type="SAM" id="Coils"/>
    </source>
</evidence>
<dbReference type="Proteomes" id="UP001159405">
    <property type="component" value="Unassembled WGS sequence"/>
</dbReference>
<organism evidence="2 3">
    <name type="scientific">Porites lobata</name>
    <dbReference type="NCBI Taxonomy" id="104759"/>
    <lineage>
        <taxon>Eukaryota</taxon>
        <taxon>Metazoa</taxon>
        <taxon>Cnidaria</taxon>
        <taxon>Anthozoa</taxon>
        <taxon>Hexacorallia</taxon>
        <taxon>Scleractinia</taxon>
        <taxon>Fungiina</taxon>
        <taxon>Poritidae</taxon>
        <taxon>Porites</taxon>
    </lineage>
</organism>
<evidence type="ECO:0000313" key="2">
    <source>
        <dbReference type="EMBL" id="CAH3105708.1"/>
    </source>
</evidence>